<dbReference type="Proteomes" id="UP000054928">
    <property type="component" value="Unassembled WGS sequence"/>
</dbReference>
<keyword evidence="2" id="KW-0812">Transmembrane</keyword>
<keyword evidence="2" id="KW-0472">Membrane</keyword>
<keyword evidence="2" id="KW-1133">Transmembrane helix</keyword>
<protein>
    <submittedName>
        <fullName evidence="3">Uncharacterized protein</fullName>
    </submittedName>
</protein>
<feature type="compositionally biased region" description="Polar residues" evidence="1">
    <location>
        <begin position="36"/>
        <end position="51"/>
    </location>
</feature>
<feature type="region of interest" description="Disordered" evidence="1">
    <location>
        <begin position="146"/>
        <end position="167"/>
    </location>
</feature>
<dbReference type="GeneID" id="36397987"/>
<feature type="region of interest" description="Disordered" evidence="1">
    <location>
        <begin position="19"/>
        <end position="74"/>
    </location>
</feature>
<name>A0A0P1AZX9_PLAHL</name>
<evidence type="ECO:0000313" key="3">
    <source>
        <dbReference type="EMBL" id="CEG46532.1"/>
    </source>
</evidence>
<feature type="transmembrane region" description="Helical" evidence="2">
    <location>
        <begin position="115"/>
        <end position="135"/>
    </location>
</feature>
<evidence type="ECO:0000256" key="2">
    <source>
        <dbReference type="SAM" id="Phobius"/>
    </source>
</evidence>
<feature type="compositionally biased region" description="Low complexity" evidence="1">
    <location>
        <begin position="19"/>
        <end position="35"/>
    </location>
</feature>
<dbReference type="STRING" id="4781.A0A0P1AZX9"/>
<evidence type="ECO:0000313" key="4">
    <source>
        <dbReference type="Proteomes" id="UP000054928"/>
    </source>
</evidence>
<dbReference type="EMBL" id="CCYD01002047">
    <property type="protein sequence ID" value="CEG46532.1"/>
    <property type="molecule type" value="Genomic_DNA"/>
</dbReference>
<feature type="compositionally biased region" description="Low complexity" evidence="1">
    <location>
        <begin position="52"/>
        <end position="74"/>
    </location>
</feature>
<feature type="region of interest" description="Disordered" evidence="1">
    <location>
        <begin position="225"/>
        <end position="293"/>
    </location>
</feature>
<reference evidence="4" key="1">
    <citation type="submission" date="2014-09" db="EMBL/GenBank/DDBJ databases">
        <authorList>
            <person name="Sharma Rahul"/>
            <person name="Thines Marco"/>
        </authorList>
    </citation>
    <scope>NUCLEOTIDE SEQUENCE [LARGE SCALE GENOMIC DNA]</scope>
</reference>
<feature type="compositionally biased region" description="Low complexity" evidence="1">
    <location>
        <begin position="252"/>
        <end position="264"/>
    </location>
</feature>
<accession>A0A0P1AZX9</accession>
<feature type="compositionally biased region" description="Polar residues" evidence="1">
    <location>
        <begin position="229"/>
        <end position="244"/>
    </location>
</feature>
<dbReference type="AlphaFoldDB" id="A0A0P1AZX9"/>
<sequence>MRAVAAVSTDDLVNSLLDSVTAGSSSSTPSTNATDLTSIRNSTSPSFNAAFSSTSQSAPSSASSDTESSSSTDAPEVISLITPAPALNDGSLFISDNSEANDLNKSSGNGRGNTGLSIGISLGVLAIMVAALLYFKSRRRHAQKEHESAAVPATGNTPMTVPSDRGFKRERDLGIPEMSIELAPGELGMSKGFDTSYASSSRSSVASQHYNLSLASSCSGLFNTKGGVSPTSSSHKLTSYSYQYRESEEKGSGNNNQSTTGNSTLHLTGLIGNGATASGRGPSNSSRSRKLSAPDEYAELITATNAQAEVNMSVHDQSSQGIYHSLTQSSASQNEMDISMGPDDSFIAPLPPKALSSRVAKRLAVTVGRASEESMGPDSPIIGRTDTVYDTIPTLSGEKMSVSARSSVENMHFMSAASFMSKSSASSASTRDSMTTSACSSAYLPSNSLLQQFSRTTDSDYGEDLTSERVSTESTESANTARSGSLIALNLDAKDSSEIAI</sequence>
<evidence type="ECO:0000256" key="1">
    <source>
        <dbReference type="SAM" id="MobiDB-lite"/>
    </source>
</evidence>
<dbReference type="OMA" id="TCLTVPA"/>
<proteinExistence type="predicted"/>
<organism evidence="3 4">
    <name type="scientific">Plasmopara halstedii</name>
    <name type="common">Downy mildew of sunflower</name>
    <dbReference type="NCBI Taxonomy" id="4781"/>
    <lineage>
        <taxon>Eukaryota</taxon>
        <taxon>Sar</taxon>
        <taxon>Stramenopiles</taxon>
        <taxon>Oomycota</taxon>
        <taxon>Peronosporomycetes</taxon>
        <taxon>Peronosporales</taxon>
        <taxon>Peronosporaceae</taxon>
        <taxon>Plasmopara</taxon>
    </lineage>
</organism>
<keyword evidence="4" id="KW-1185">Reference proteome</keyword>
<dbReference type="OrthoDB" id="167399at2759"/>
<dbReference type="RefSeq" id="XP_024582901.1">
    <property type="nucleotide sequence ID" value="XM_024717398.1"/>
</dbReference>
<feature type="region of interest" description="Disordered" evidence="1">
    <location>
        <begin position="457"/>
        <end position="479"/>
    </location>
</feature>